<accession>A0A9R0A7P0</accession>
<sequence>MATPYTRPSRITCKCIQTRLVNKAETFIYTKSKIEPATYRTTSVCALTDNANTYLHKRSGPDPEFEEGASYILKNVTVSTRDGQAHLLVGPATQKFRTAPLVVTEDAVKAAQDALCPPSTPMSGNEDNVYSTHGYITLQGQVKKLQKVRMTRSSIPILNIKLLCGADQLDISLWKEEALCGLHIGDDVEITHLYSDKVPRGRESFHSSQYTTVKIKETPQTKQEIEILGVSQSEDTYTLLSTDDEVYTVSAEFYTGNFTSFIEELPMKILVEHINNRIVGVTPLL</sequence>
<proteinExistence type="predicted"/>
<dbReference type="AlphaFoldDB" id="A0A9R0A7P0"/>
<dbReference type="KEGG" id="ccar:109058131"/>
<dbReference type="RefSeq" id="XP_042588010.1">
    <property type="nucleotide sequence ID" value="XM_042732076.1"/>
</dbReference>
<organism evidence="1">
    <name type="scientific">Cyprinus carpio</name>
    <name type="common">Common carp</name>
    <dbReference type="NCBI Taxonomy" id="7962"/>
    <lineage>
        <taxon>Eukaryota</taxon>
        <taxon>Metazoa</taxon>
        <taxon>Chordata</taxon>
        <taxon>Craniata</taxon>
        <taxon>Vertebrata</taxon>
        <taxon>Euteleostomi</taxon>
        <taxon>Actinopterygii</taxon>
        <taxon>Neopterygii</taxon>
        <taxon>Teleostei</taxon>
        <taxon>Ostariophysi</taxon>
        <taxon>Cypriniformes</taxon>
        <taxon>Cyprinidae</taxon>
        <taxon>Cyprininae</taxon>
        <taxon>Cyprinus</taxon>
    </lineage>
</organism>
<protein>
    <submittedName>
        <fullName evidence="1">Uncharacterized protein LOC109058131</fullName>
    </submittedName>
</protein>
<dbReference type="GeneID" id="109058131"/>
<dbReference type="Proteomes" id="UP001155660">
    <property type="component" value="Chromosome B10"/>
</dbReference>
<name>A0A9R0A7P0_CYPCA</name>
<dbReference type="OrthoDB" id="8942691at2759"/>
<reference evidence="1" key="1">
    <citation type="submission" date="2025-08" db="UniProtKB">
        <authorList>
            <consortium name="RefSeq"/>
        </authorList>
    </citation>
    <scope>IDENTIFICATION</scope>
    <source>
        <tissue evidence="1">Muscle</tissue>
    </source>
</reference>
<evidence type="ECO:0000313" key="1">
    <source>
        <dbReference type="RefSeq" id="XP_042588010.1"/>
    </source>
</evidence>
<gene>
    <name evidence="1" type="primary">LOC109058131</name>
</gene>